<protein>
    <submittedName>
        <fullName evidence="2">Uncharacterized protein</fullName>
    </submittedName>
</protein>
<name>A0A6S6T2G6_9BACT</name>
<keyword evidence="1" id="KW-1133">Transmembrane helix</keyword>
<evidence type="ECO:0000256" key="1">
    <source>
        <dbReference type="SAM" id="Phobius"/>
    </source>
</evidence>
<keyword evidence="1" id="KW-0472">Membrane</keyword>
<dbReference type="EMBL" id="CACVAQ010000152">
    <property type="protein sequence ID" value="CAA6809333.1"/>
    <property type="molecule type" value="Genomic_DNA"/>
</dbReference>
<sequence>MSDILDDYKNGSHFTDHLYLQAYQVDAVVEKLKEYEIPHQVRPSKNLDDIGFVPLPATTKLNRPDFVVQIPNNLHFQVDQILEEQPELLHVSEDVRTSFLSSSMDKNGWLEILIYPEEWEDGDPAIAQKLLAQEGIQVTPALLAEQKEFVDQTRAENSEKTGLSFVQMLFITLFLLFTILGVLNLSSII</sequence>
<organism evidence="2">
    <name type="scientific">uncultured Aureispira sp</name>
    <dbReference type="NCBI Taxonomy" id="1331704"/>
    <lineage>
        <taxon>Bacteria</taxon>
        <taxon>Pseudomonadati</taxon>
        <taxon>Bacteroidota</taxon>
        <taxon>Saprospiria</taxon>
        <taxon>Saprospirales</taxon>
        <taxon>Saprospiraceae</taxon>
        <taxon>Aureispira</taxon>
        <taxon>environmental samples</taxon>
    </lineage>
</organism>
<reference evidence="2" key="1">
    <citation type="submission" date="2020-01" db="EMBL/GenBank/DDBJ databases">
        <authorList>
            <person name="Meier V. D."/>
            <person name="Meier V D."/>
        </authorList>
    </citation>
    <scope>NUCLEOTIDE SEQUENCE</scope>
    <source>
        <strain evidence="2">HLG_WM_MAG_10</strain>
    </source>
</reference>
<proteinExistence type="predicted"/>
<feature type="transmembrane region" description="Helical" evidence="1">
    <location>
        <begin position="165"/>
        <end position="185"/>
    </location>
</feature>
<evidence type="ECO:0000313" key="2">
    <source>
        <dbReference type="EMBL" id="CAA6809333.1"/>
    </source>
</evidence>
<gene>
    <name evidence="2" type="ORF">HELGO_WM36065</name>
</gene>
<accession>A0A6S6T2G6</accession>
<dbReference type="AlphaFoldDB" id="A0A6S6T2G6"/>
<keyword evidence="1" id="KW-0812">Transmembrane</keyword>